<dbReference type="FunFam" id="1.10.1060.10:FF:000012">
    <property type="entry name" value="Glycolate oxidase iron-sulfur subunit"/>
    <property type="match status" value="1"/>
</dbReference>
<evidence type="ECO:0000256" key="3">
    <source>
        <dbReference type="ARBA" id="ARBA00022737"/>
    </source>
</evidence>
<dbReference type="PROSITE" id="PS51379">
    <property type="entry name" value="4FE4S_FER_2"/>
    <property type="match status" value="2"/>
</dbReference>
<dbReference type="eggNOG" id="COG0247">
    <property type="taxonomic scope" value="Bacteria"/>
</dbReference>
<keyword evidence="6" id="KW-0249">Electron transport</keyword>
<reference evidence="8 9" key="1">
    <citation type="journal article" date="2013" name="Genome Announc.">
        <title>Complete Genome Sequence of the Carbazole Degrader Pseudomonas resinovorans Strain CA10 (NBRC 106553).</title>
        <authorList>
            <person name="Shintani M."/>
            <person name="Hosoyama A."/>
            <person name="Ohji S."/>
            <person name="Tsuchikane K."/>
            <person name="Takarada H."/>
            <person name="Yamazoe A."/>
            <person name="Fujita N."/>
            <person name="Nojiri H."/>
        </authorList>
    </citation>
    <scope>NUCLEOTIDE SEQUENCE [LARGE SCALE GENOMIC DNA]</scope>
    <source>
        <strain evidence="8 9">NBRC 106553</strain>
    </source>
</reference>
<dbReference type="RefSeq" id="WP_016492720.1">
    <property type="nucleotide sequence ID" value="NC_021499.1"/>
</dbReference>
<evidence type="ECO:0000256" key="2">
    <source>
        <dbReference type="ARBA" id="ARBA00022723"/>
    </source>
</evidence>
<dbReference type="InterPro" id="IPR012257">
    <property type="entry name" value="Glc_ox_4Fe-4S"/>
</dbReference>
<organism evidence="8 9">
    <name type="scientific">Metapseudomonas resinovorans NBRC 106553</name>
    <dbReference type="NCBI Taxonomy" id="1245471"/>
    <lineage>
        <taxon>Bacteria</taxon>
        <taxon>Pseudomonadati</taxon>
        <taxon>Pseudomonadota</taxon>
        <taxon>Gammaproteobacteria</taxon>
        <taxon>Pseudomonadales</taxon>
        <taxon>Pseudomonadaceae</taxon>
        <taxon>Metapseudomonas</taxon>
    </lineage>
</organism>
<name>S6ARK0_METRE</name>
<feature type="domain" description="4Fe-4S ferredoxin-type" evidence="7">
    <location>
        <begin position="16"/>
        <end position="47"/>
    </location>
</feature>
<evidence type="ECO:0000256" key="5">
    <source>
        <dbReference type="ARBA" id="ARBA00023014"/>
    </source>
</evidence>
<dbReference type="PIRSF" id="PIRSF000139">
    <property type="entry name" value="Glc_ox_4Fe-4S"/>
    <property type="match status" value="1"/>
</dbReference>
<dbReference type="HOGENOM" id="CLU_023081_0_0_6"/>
<dbReference type="AlphaFoldDB" id="S6ARK0"/>
<dbReference type="EMBL" id="AP013068">
    <property type="protein sequence ID" value="BAN48528.1"/>
    <property type="molecule type" value="Genomic_DNA"/>
</dbReference>
<dbReference type="GO" id="GO:0046872">
    <property type="term" value="F:metal ion binding"/>
    <property type="evidence" value="ECO:0007669"/>
    <property type="project" value="UniProtKB-UniRule"/>
</dbReference>
<evidence type="ECO:0000259" key="7">
    <source>
        <dbReference type="PROSITE" id="PS51379"/>
    </source>
</evidence>
<evidence type="ECO:0000313" key="9">
    <source>
        <dbReference type="Proteomes" id="UP000015503"/>
    </source>
</evidence>
<dbReference type="SUPFAM" id="SSF54862">
    <property type="entry name" value="4Fe-4S ferredoxins"/>
    <property type="match status" value="1"/>
</dbReference>
<dbReference type="STRING" id="1245471.PCA10_27960"/>
<sequence>MQTQLSEQARALPRGEEAEAILRSCVHCGFCNATCPTYQLLGDELDGPRGRIYLMKQVLEGFEPSASTLQHLDRCLTCRNCETTCPSGVQYHNLLDIGRAVVEEWVPRPLGERAIRAGLRAVVPHAGLFKTLVRTGHAFRPLLPEALKAKLPRQIRPAQPRPEVRHERQVLMLEGCVQPGLSPNTNAAAARVLDRLGISVVPAREAGCCGAVDYHLNAQDAGLDRARRNIDAWWPAIENGAEAIIQTASGCGAFVKEYGHLLKDDPRYAAKASRVANLAKDLVEVLRDAQLESLGIRSDLRLAFHCPCTLQHAQKLGGAVENVLSRLGFHLTPVPDGHLCCGSAGTYSITQPELSRQLRDNKLNALESGQPQVIATANIGCQTHLDGAGRTPVRHWIELVDEAMD</sequence>
<dbReference type="Gene3D" id="1.10.1060.10">
    <property type="entry name" value="Alpha-helical ferredoxin"/>
    <property type="match status" value="1"/>
</dbReference>
<evidence type="ECO:0000313" key="8">
    <source>
        <dbReference type="EMBL" id="BAN48528.1"/>
    </source>
</evidence>
<dbReference type="PANTHER" id="PTHR32479">
    <property type="entry name" value="GLYCOLATE OXIDASE IRON-SULFUR SUBUNIT"/>
    <property type="match status" value="1"/>
</dbReference>
<keyword evidence="3" id="KW-0677">Repeat</keyword>
<dbReference type="Pfam" id="PF02754">
    <property type="entry name" value="CCG"/>
    <property type="match status" value="2"/>
</dbReference>
<dbReference type="Pfam" id="PF13183">
    <property type="entry name" value="Fer4_8"/>
    <property type="match status" value="1"/>
</dbReference>
<dbReference type="OrthoDB" id="9765258at2"/>
<comment type="catalytic activity">
    <reaction evidence="6">
        <text>(R)-lactate + A = pyruvate + AH2</text>
        <dbReference type="Rhea" id="RHEA:15089"/>
        <dbReference type="ChEBI" id="CHEBI:13193"/>
        <dbReference type="ChEBI" id="CHEBI:15361"/>
        <dbReference type="ChEBI" id="CHEBI:16004"/>
        <dbReference type="ChEBI" id="CHEBI:17499"/>
    </reaction>
</comment>
<dbReference type="InterPro" id="IPR004017">
    <property type="entry name" value="Cys_rich_dom"/>
</dbReference>
<dbReference type="InterPro" id="IPR009051">
    <property type="entry name" value="Helical_ferredxn"/>
</dbReference>
<feature type="domain" description="4Fe-4S ferredoxin-type" evidence="7">
    <location>
        <begin position="65"/>
        <end position="95"/>
    </location>
</feature>
<evidence type="ECO:0000256" key="4">
    <source>
        <dbReference type="ARBA" id="ARBA00023004"/>
    </source>
</evidence>
<gene>
    <name evidence="8" type="primary">glcF</name>
    <name evidence="8" type="ORF">PCA10_27960</name>
</gene>
<dbReference type="InterPro" id="IPR017900">
    <property type="entry name" value="4Fe4S_Fe_S_CS"/>
</dbReference>
<dbReference type="GO" id="GO:0051539">
    <property type="term" value="F:4 iron, 4 sulfur cluster binding"/>
    <property type="evidence" value="ECO:0007669"/>
    <property type="project" value="UniProtKB-UniRule"/>
</dbReference>
<keyword evidence="9" id="KW-1185">Reference proteome</keyword>
<dbReference type="PATRIC" id="fig|1245471.3.peg.2831"/>
<dbReference type="Proteomes" id="UP000015503">
    <property type="component" value="Chromosome"/>
</dbReference>
<keyword evidence="4 6" id="KW-0408">Iron</keyword>
<dbReference type="NCBIfam" id="NF008434">
    <property type="entry name" value="PRK11274.1"/>
    <property type="match status" value="1"/>
</dbReference>
<keyword evidence="1 6" id="KW-0004">4Fe-4S</keyword>
<comment type="cofactor">
    <cofactor evidence="6">
        <name>[4Fe-4S] cluster</name>
        <dbReference type="ChEBI" id="CHEBI:49883"/>
    </cofactor>
    <text evidence="6">Binds 2 [4Fe-4S] clusters.</text>
</comment>
<evidence type="ECO:0000256" key="6">
    <source>
        <dbReference type="PIRNR" id="PIRNR000139"/>
    </source>
</evidence>
<evidence type="ECO:0000256" key="1">
    <source>
        <dbReference type="ARBA" id="ARBA00022485"/>
    </source>
</evidence>
<dbReference type="PROSITE" id="PS00198">
    <property type="entry name" value="4FE4S_FER_1"/>
    <property type="match status" value="1"/>
</dbReference>
<keyword evidence="2 6" id="KW-0479">Metal-binding</keyword>
<dbReference type="InterPro" id="IPR017896">
    <property type="entry name" value="4Fe4S_Fe-S-bd"/>
</dbReference>
<comment type="catalytic activity">
    <reaction evidence="6">
        <text>glycolate + A = glyoxylate + AH2</text>
        <dbReference type="Rhea" id="RHEA:21264"/>
        <dbReference type="ChEBI" id="CHEBI:13193"/>
        <dbReference type="ChEBI" id="CHEBI:17499"/>
        <dbReference type="ChEBI" id="CHEBI:29805"/>
        <dbReference type="ChEBI" id="CHEBI:36655"/>
        <dbReference type="EC" id="1.1.99.14"/>
    </reaction>
</comment>
<protein>
    <recommendedName>
        <fullName evidence="6">Glycolate oxidase iron-sulfur subunit</fullName>
        <ecNumber evidence="6">1.1.99.14</ecNumber>
    </recommendedName>
</protein>
<dbReference type="KEGG" id="pre:PCA10_27960"/>
<dbReference type="GO" id="GO:0019154">
    <property type="term" value="F:glycolate dehydrogenase activity"/>
    <property type="evidence" value="ECO:0007669"/>
    <property type="project" value="UniProtKB-EC"/>
</dbReference>
<dbReference type="EC" id="1.1.99.14" evidence="6"/>
<proteinExistence type="predicted"/>
<dbReference type="PANTHER" id="PTHR32479:SF17">
    <property type="entry name" value="GLYCOLATE OXIDASE IRON-SULFUR SUBUNIT"/>
    <property type="match status" value="1"/>
</dbReference>
<keyword evidence="5 6" id="KW-0411">Iron-sulfur</keyword>
<accession>S6ARK0</accession>
<keyword evidence="6" id="KW-0813">Transport</keyword>
<comment type="function">
    <text evidence="6">Component of a complex that catalyzes the oxidation of glycolate to glyoxylate.</text>
</comment>